<gene>
    <name evidence="2" type="ordered locus">BMS_2887</name>
</gene>
<dbReference type="KEGG" id="bmx:BMS_2887"/>
<dbReference type="Proteomes" id="UP000008963">
    <property type="component" value="Chromosome"/>
</dbReference>
<sequence length="407" mass="46116">MRGEFADIVYDKCRGIMSEILRPKNTSFFSVGFDLILVEKSLPYDLYVNSSTNEAKEKFVRIFPMNGILNSEDITTFKKKYHQLYIPETQRDMYLRSLVDCSGVADTLKTEIIKDSAIHYLDTIFDPTKEFSNEVLTETISGCRDSVESMVDVIKDYDVKQVQSLIGDLSFHDFYTYDHSINVSMYCISMFKILRPNAAREEMVLAGLGGLLHDLGKIKIPTHIINNAGKLDDEQFTIIKKHPKFGFDLLEGSEIDCPGVDFSIVKRIVHEHHENFDGTGYPAGLKGNDIHLLARVTAIADFFDAITTKRSYHEALTPEEALGVMSRSVGKKIDPKLFELFSNNISKVVDRAHNKELPSDFDPCQPHDVLPFRQVAAKKQQTDFFKKEEQNFGKVAVDDGAKKKKAS</sequence>
<dbReference type="SUPFAM" id="SSF109604">
    <property type="entry name" value="HD-domain/PDEase-like"/>
    <property type="match status" value="1"/>
</dbReference>
<evidence type="ECO:0000313" key="3">
    <source>
        <dbReference type="Proteomes" id="UP000008963"/>
    </source>
</evidence>
<dbReference type="HOGENOM" id="CLU_000445_92_1_7"/>
<dbReference type="CDD" id="cd00077">
    <property type="entry name" value="HDc"/>
    <property type="match status" value="1"/>
</dbReference>
<dbReference type="PANTHER" id="PTHR43155:SF2">
    <property type="entry name" value="CYCLIC DI-GMP PHOSPHODIESTERASE PA4108"/>
    <property type="match status" value="1"/>
</dbReference>
<evidence type="ECO:0000259" key="1">
    <source>
        <dbReference type="PROSITE" id="PS51832"/>
    </source>
</evidence>
<name>E1WYL9_HALMS</name>
<accession>E1WYL9</accession>
<dbReference type="PATRIC" id="fig|862908.3.peg.2761"/>
<dbReference type="STRING" id="862908.BMS_2887"/>
<dbReference type="eggNOG" id="COG2206">
    <property type="taxonomic scope" value="Bacteria"/>
</dbReference>
<dbReference type="Gene3D" id="1.10.3210.10">
    <property type="entry name" value="Hypothetical protein af1432"/>
    <property type="match status" value="1"/>
</dbReference>
<keyword evidence="3" id="KW-1185">Reference proteome</keyword>
<dbReference type="EMBL" id="FQ312005">
    <property type="protein sequence ID" value="CBW27659.1"/>
    <property type="molecule type" value="Genomic_DNA"/>
</dbReference>
<dbReference type="InterPro" id="IPR037522">
    <property type="entry name" value="HD_GYP_dom"/>
</dbReference>
<protein>
    <submittedName>
        <fullName evidence="2">Metal dependent phosphohydrolase</fullName>
    </submittedName>
</protein>
<dbReference type="InterPro" id="IPR003607">
    <property type="entry name" value="HD/PDEase_dom"/>
</dbReference>
<reference evidence="3" key="1">
    <citation type="journal article" date="2013" name="ISME J.">
        <title>A small predatory core genome in the divergent marine Bacteriovorax marinus SJ and the terrestrial Bdellovibrio bacteriovorus.</title>
        <authorList>
            <person name="Crossman L.C."/>
            <person name="Chen H."/>
            <person name="Cerdeno-Tarraga A.M."/>
            <person name="Brooks K."/>
            <person name="Quail M.A."/>
            <person name="Pineiro S.A."/>
            <person name="Hobley L."/>
            <person name="Sockett R.E."/>
            <person name="Bentley S.D."/>
            <person name="Parkhill J."/>
            <person name="Williams H.N."/>
            <person name="Stine O.C."/>
        </authorList>
    </citation>
    <scope>NUCLEOTIDE SEQUENCE [LARGE SCALE GENOMIC DNA]</scope>
    <source>
        <strain evidence="3">ATCC BAA-682 / DSM 15412 / SJ</strain>
    </source>
</reference>
<dbReference type="AlphaFoldDB" id="E1WYL9"/>
<feature type="domain" description="HD-GYP" evidence="1">
    <location>
        <begin position="154"/>
        <end position="357"/>
    </location>
</feature>
<dbReference type="PROSITE" id="PS51832">
    <property type="entry name" value="HD_GYP"/>
    <property type="match status" value="1"/>
</dbReference>
<organism evidence="2 3">
    <name type="scientific">Halobacteriovorax marinus (strain ATCC BAA-682 / DSM 15412 / SJ)</name>
    <name type="common">Bacteriovorax marinus</name>
    <dbReference type="NCBI Taxonomy" id="862908"/>
    <lineage>
        <taxon>Bacteria</taxon>
        <taxon>Pseudomonadati</taxon>
        <taxon>Bdellovibrionota</taxon>
        <taxon>Bacteriovoracia</taxon>
        <taxon>Bacteriovoracales</taxon>
        <taxon>Halobacteriovoraceae</taxon>
        <taxon>Halobacteriovorax</taxon>
    </lineage>
</organism>
<dbReference type="SMART" id="SM00471">
    <property type="entry name" value="HDc"/>
    <property type="match status" value="1"/>
</dbReference>
<dbReference type="Pfam" id="PF13487">
    <property type="entry name" value="HD_5"/>
    <property type="match status" value="1"/>
</dbReference>
<proteinExistence type="predicted"/>
<evidence type="ECO:0000313" key="2">
    <source>
        <dbReference type="EMBL" id="CBW27659.1"/>
    </source>
</evidence>
<dbReference type="PANTHER" id="PTHR43155">
    <property type="entry name" value="CYCLIC DI-GMP PHOSPHODIESTERASE PA4108-RELATED"/>
    <property type="match status" value="1"/>
</dbReference>